<feature type="active site" description="Charge relay system" evidence="4">
    <location>
        <position position="224"/>
    </location>
</feature>
<dbReference type="InterPro" id="IPR000952">
    <property type="entry name" value="AB_hydrolase_4_CS"/>
</dbReference>
<dbReference type="Pfam" id="PF00561">
    <property type="entry name" value="Abhydrolase_1"/>
    <property type="match status" value="1"/>
</dbReference>
<protein>
    <recommendedName>
        <fullName evidence="5">AB hydrolase-1 domain-containing protein</fullName>
    </recommendedName>
</protein>
<accession>W6MXC8</accession>
<evidence type="ECO:0000256" key="3">
    <source>
        <dbReference type="ARBA" id="ARBA00022801"/>
    </source>
</evidence>
<feature type="active site" description="Charge relay system" evidence="4">
    <location>
        <position position="385"/>
    </location>
</feature>
<dbReference type="GO" id="GO:0004806">
    <property type="term" value="F:triacylglycerol lipase activity"/>
    <property type="evidence" value="ECO:0007669"/>
    <property type="project" value="EnsemblFungi"/>
</dbReference>
<dbReference type="GO" id="GO:0051793">
    <property type="term" value="P:medium-chain fatty acid catabolic process"/>
    <property type="evidence" value="ECO:0007669"/>
    <property type="project" value="TreeGrafter"/>
</dbReference>
<evidence type="ECO:0000313" key="7">
    <source>
        <dbReference type="Proteomes" id="UP000019384"/>
    </source>
</evidence>
<dbReference type="Proteomes" id="UP000019384">
    <property type="component" value="Unassembled WGS sequence"/>
</dbReference>
<dbReference type="STRING" id="1382522.W6MXC8"/>
<sequence length="442" mass="49465">MPFGFGFVSEVTHYGPERPVRLPSKSGPATSMKEIISKHVPEFENKASAILNPLLFSGDLQTIYAGIGNFDSVDQVYYGRDVMTYPNGGAGCLDFCISERRYSEYETSQDDVPKGQSAVLPPRTRFFVKSELDGLASQDTRPLLVLLHGLSGGSYEGYIRAVVSQITDAKYGFEAVVLNARGCALSQITTPQLFNGFWTDDVRFTMKYLRKLFPHRPFFGIGFSLGASILANYVGQESDNCDFKAVCIMADPWDLAGSAYCINRTILGSKAYSPAMTQSLVSLLKKHEKMLLEDEAFAKRYHSNIDKVKTLIEFDNQFTGPMFGFNTAMEYYRLGSSFNRIMAIRTPCLILNALDDPIVGHECLPYHEVAVNPYTLMLTTTHGGHLGYFKPNGQRWYADPVCRFFHGFMEDVDLTQENITEGCTMPVKHKVVDDRLVGPFRT</sequence>
<feature type="domain" description="AB hydrolase-1" evidence="5">
    <location>
        <begin position="142"/>
        <end position="389"/>
    </location>
</feature>
<evidence type="ECO:0000259" key="5">
    <source>
        <dbReference type="Pfam" id="PF00561"/>
    </source>
</evidence>
<dbReference type="PROSITE" id="PS01133">
    <property type="entry name" value="UPF0017"/>
    <property type="match status" value="1"/>
</dbReference>
<reference evidence="6" key="1">
    <citation type="submission" date="2013-12" db="EMBL/GenBank/DDBJ databases">
        <authorList>
            <person name="Genoscope - CEA"/>
        </authorList>
    </citation>
    <scope>NUCLEOTIDE SEQUENCE</scope>
    <source>
        <strain evidence="6">CBS 1993</strain>
    </source>
</reference>
<dbReference type="GeneID" id="34522043"/>
<comment type="similarity">
    <text evidence="1">Belongs to the AB hydrolase superfamily. AB hydrolase 4 family.</text>
</comment>
<evidence type="ECO:0000256" key="1">
    <source>
        <dbReference type="ARBA" id="ARBA00010884"/>
    </source>
</evidence>
<dbReference type="Gene3D" id="3.40.50.1820">
    <property type="entry name" value="alpha/beta hydrolase"/>
    <property type="match status" value="1"/>
</dbReference>
<dbReference type="GO" id="GO:0051792">
    <property type="term" value="P:medium-chain fatty acid biosynthetic process"/>
    <property type="evidence" value="ECO:0007669"/>
    <property type="project" value="EnsemblFungi"/>
</dbReference>
<proteinExistence type="inferred from homology"/>
<keyword evidence="2" id="KW-0719">Serine esterase</keyword>
<keyword evidence="3" id="KW-0378">Hydrolase</keyword>
<dbReference type="InterPro" id="IPR029058">
    <property type="entry name" value="AB_hydrolase_fold"/>
</dbReference>
<dbReference type="GO" id="GO:0047372">
    <property type="term" value="F:monoacylglycerol lipase activity"/>
    <property type="evidence" value="ECO:0007669"/>
    <property type="project" value="EnsemblFungi"/>
</dbReference>
<evidence type="ECO:0000256" key="2">
    <source>
        <dbReference type="ARBA" id="ARBA00022487"/>
    </source>
</evidence>
<evidence type="ECO:0000256" key="4">
    <source>
        <dbReference type="PIRSR" id="PIRSR005211-1"/>
    </source>
</evidence>
<dbReference type="EMBL" id="HG793129">
    <property type="protein sequence ID" value="CDK28665.1"/>
    <property type="molecule type" value="Genomic_DNA"/>
</dbReference>
<feature type="active site" description="Charge relay system" evidence="4">
    <location>
        <position position="356"/>
    </location>
</feature>
<dbReference type="InterPro" id="IPR000073">
    <property type="entry name" value="AB_hydrolase_1"/>
</dbReference>
<dbReference type="HOGENOM" id="CLU_032487_1_0_1"/>
<gene>
    <name evidence="6" type="ORF">KUCA_T00004649001</name>
</gene>
<dbReference type="RefSeq" id="XP_022460655.1">
    <property type="nucleotide sequence ID" value="XM_022601405.1"/>
</dbReference>
<dbReference type="GO" id="GO:0006641">
    <property type="term" value="P:triglyceride metabolic process"/>
    <property type="evidence" value="ECO:0007669"/>
    <property type="project" value="EnsemblFungi"/>
</dbReference>
<dbReference type="PANTHER" id="PTHR10794">
    <property type="entry name" value="ABHYDROLASE DOMAIN-CONTAINING PROTEIN"/>
    <property type="match status" value="1"/>
</dbReference>
<dbReference type="PANTHER" id="PTHR10794:SF63">
    <property type="entry name" value="ALPHA_BETA HYDROLASE 1, ISOFORM A"/>
    <property type="match status" value="1"/>
</dbReference>
<dbReference type="GO" id="GO:0008126">
    <property type="term" value="F:acetylesterase activity"/>
    <property type="evidence" value="ECO:0007669"/>
    <property type="project" value="TreeGrafter"/>
</dbReference>
<dbReference type="OrthoDB" id="5954035at2759"/>
<dbReference type="PIRSF" id="PIRSF005211">
    <property type="entry name" value="Ab_hydro_YheT"/>
    <property type="match status" value="1"/>
</dbReference>
<name>W6MXC8_9ASCO</name>
<organism evidence="6 7">
    <name type="scientific">Kuraishia capsulata CBS 1993</name>
    <dbReference type="NCBI Taxonomy" id="1382522"/>
    <lineage>
        <taxon>Eukaryota</taxon>
        <taxon>Fungi</taxon>
        <taxon>Dikarya</taxon>
        <taxon>Ascomycota</taxon>
        <taxon>Saccharomycotina</taxon>
        <taxon>Pichiomycetes</taxon>
        <taxon>Pichiales</taxon>
        <taxon>Pichiaceae</taxon>
        <taxon>Kuraishia</taxon>
    </lineage>
</organism>
<dbReference type="SUPFAM" id="SSF53474">
    <property type="entry name" value="alpha/beta-Hydrolases"/>
    <property type="match status" value="1"/>
</dbReference>
<keyword evidence="7" id="KW-1185">Reference proteome</keyword>
<dbReference type="AlphaFoldDB" id="W6MXC8"/>
<dbReference type="InterPro" id="IPR012020">
    <property type="entry name" value="ABHD4"/>
</dbReference>
<evidence type="ECO:0000313" key="6">
    <source>
        <dbReference type="EMBL" id="CDK28665.1"/>
    </source>
</evidence>
<reference evidence="6" key="2">
    <citation type="submission" date="2014-02" db="EMBL/GenBank/DDBJ databases">
        <title>Complete DNA sequence of /Kuraishia capsulata/ illustrates novel genomic features among budding yeasts (/Saccharomycotina/).</title>
        <authorList>
            <person name="Morales L."/>
            <person name="Noel B."/>
            <person name="Porcel B."/>
            <person name="Marcet-Houben M."/>
            <person name="Hullo M-F."/>
            <person name="Sacerdot C."/>
            <person name="Tekaia F."/>
            <person name="Leh-Louis V."/>
            <person name="Despons L."/>
            <person name="Khanna V."/>
            <person name="Aury J-M."/>
            <person name="Barbe V."/>
            <person name="Couloux A."/>
            <person name="Labadie K."/>
            <person name="Pelletier E."/>
            <person name="Souciet J-L."/>
            <person name="Boekhout T."/>
            <person name="Gabaldon T."/>
            <person name="Wincker P."/>
            <person name="Dujon B."/>
        </authorList>
    </citation>
    <scope>NUCLEOTIDE SEQUENCE</scope>
    <source>
        <strain evidence="6">CBS 1993</strain>
    </source>
</reference>
<dbReference type="InterPro" id="IPR050960">
    <property type="entry name" value="AB_hydrolase_4_sf"/>
</dbReference>